<evidence type="ECO:0000256" key="1">
    <source>
        <dbReference type="SAM" id="MobiDB-lite"/>
    </source>
</evidence>
<reference evidence="2" key="1">
    <citation type="thesis" date="2020" institute="ProQuest LLC" country="789 East Eisenhower Parkway, Ann Arbor, MI, USA">
        <title>Comparative Genomics and Chromosome Evolution.</title>
        <authorList>
            <person name="Mudd A.B."/>
        </authorList>
    </citation>
    <scope>NUCLEOTIDE SEQUENCE</scope>
    <source>
        <strain evidence="2">237g6f4</strain>
        <tissue evidence="2">Blood</tissue>
    </source>
</reference>
<name>A0AAV6ZJA8_ENGPU</name>
<sequence length="100" mass="11912">MKLKTCSQDIGAEKIFALENYTERNPKRTVETEAAVISFCMKYLATLSIRAEHRLDPDQEMMDRKWFVLEFIHARELRPDSKNQREMNEGESKMERRSKK</sequence>
<evidence type="ECO:0000313" key="2">
    <source>
        <dbReference type="EMBL" id="KAG8548350.1"/>
    </source>
</evidence>
<protein>
    <submittedName>
        <fullName evidence="2">Uncharacterized protein</fullName>
    </submittedName>
</protein>
<keyword evidence="3" id="KW-1185">Reference proteome</keyword>
<organism evidence="2 3">
    <name type="scientific">Engystomops pustulosus</name>
    <name type="common">Tungara frog</name>
    <name type="synonym">Physalaemus pustulosus</name>
    <dbReference type="NCBI Taxonomy" id="76066"/>
    <lineage>
        <taxon>Eukaryota</taxon>
        <taxon>Metazoa</taxon>
        <taxon>Chordata</taxon>
        <taxon>Craniata</taxon>
        <taxon>Vertebrata</taxon>
        <taxon>Euteleostomi</taxon>
        <taxon>Amphibia</taxon>
        <taxon>Batrachia</taxon>
        <taxon>Anura</taxon>
        <taxon>Neobatrachia</taxon>
        <taxon>Hyloidea</taxon>
        <taxon>Leptodactylidae</taxon>
        <taxon>Leiuperinae</taxon>
        <taxon>Engystomops</taxon>
    </lineage>
</organism>
<dbReference type="Proteomes" id="UP000824782">
    <property type="component" value="Unassembled WGS sequence"/>
</dbReference>
<evidence type="ECO:0000313" key="3">
    <source>
        <dbReference type="Proteomes" id="UP000824782"/>
    </source>
</evidence>
<dbReference type="AlphaFoldDB" id="A0AAV6ZJA8"/>
<feature type="region of interest" description="Disordered" evidence="1">
    <location>
        <begin position="79"/>
        <end position="100"/>
    </location>
</feature>
<gene>
    <name evidence="2" type="ORF">GDO81_025685</name>
</gene>
<dbReference type="EMBL" id="WNYA01000436">
    <property type="protein sequence ID" value="KAG8548350.1"/>
    <property type="molecule type" value="Genomic_DNA"/>
</dbReference>
<proteinExistence type="predicted"/>
<comment type="caution">
    <text evidence="2">The sequence shown here is derived from an EMBL/GenBank/DDBJ whole genome shotgun (WGS) entry which is preliminary data.</text>
</comment>
<accession>A0AAV6ZJA8</accession>